<feature type="region of interest" description="Disordered" evidence="1">
    <location>
        <begin position="51"/>
        <end position="71"/>
    </location>
</feature>
<reference evidence="2 3" key="1">
    <citation type="journal article" date="2018" name="Sci. Rep.">
        <title>Genomic signatures of local adaptation to the degree of environmental predictability in rotifers.</title>
        <authorList>
            <person name="Franch-Gras L."/>
            <person name="Hahn C."/>
            <person name="Garcia-Roger E.M."/>
            <person name="Carmona M.J."/>
            <person name="Serra M."/>
            <person name="Gomez A."/>
        </authorList>
    </citation>
    <scope>NUCLEOTIDE SEQUENCE [LARGE SCALE GENOMIC DNA]</scope>
    <source>
        <strain evidence="2">HYR1</strain>
    </source>
</reference>
<evidence type="ECO:0000256" key="1">
    <source>
        <dbReference type="SAM" id="MobiDB-lite"/>
    </source>
</evidence>
<proteinExistence type="predicted"/>
<gene>
    <name evidence="2" type="ORF">BpHYR1_033887</name>
</gene>
<dbReference type="EMBL" id="REGN01001958">
    <property type="protein sequence ID" value="RNA31292.1"/>
    <property type="molecule type" value="Genomic_DNA"/>
</dbReference>
<sequence>MPAQIYGCQWGSAALVRGLLPLRHIFNELQKQKVLFNHSIKIQLTKQSSKRLKDTLKNSNKADQLKHLKKK</sequence>
<dbReference type="Proteomes" id="UP000276133">
    <property type="component" value="Unassembled WGS sequence"/>
</dbReference>
<name>A0A3M7S6A6_BRAPC</name>
<keyword evidence="3" id="KW-1185">Reference proteome</keyword>
<accession>A0A3M7S6A6</accession>
<dbReference type="AlphaFoldDB" id="A0A3M7S6A6"/>
<protein>
    <submittedName>
        <fullName evidence="2">Uncharacterized protein</fullName>
    </submittedName>
</protein>
<evidence type="ECO:0000313" key="2">
    <source>
        <dbReference type="EMBL" id="RNA31292.1"/>
    </source>
</evidence>
<comment type="caution">
    <text evidence="2">The sequence shown here is derived from an EMBL/GenBank/DDBJ whole genome shotgun (WGS) entry which is preliminary data.</text>
</comment>
<organism evidence="2 3">
    <name type="scientific">Brachionus plicatilis</name>
    <name type="common">Marine rotifer</name>
    <name type="synonym">Brachionus muelleri</name>
    <dbReference type="NCBI Taxonomy" id="10195"/>
    <lineage>
        <taxon>Eukaryota</taxon>
        <taxon>Metazoa</taxon>
        <taxon>Spiralia</taxon>
        <taxon>Gnathifera</taxon>
        <taxon>Rotifera</taxon>
        <taxon>Eurotatoria</taxon>
        <taxon>Monogononta</taxon>
        <taxon>Pseudotrocha</taxon>
        <taxon>Ploima</taxon>
        <taxon>Brachionidae</taxon>
        <taxon>Brachionus</taxon>
    </lineage>
</organism>
<evidence type="ECO:0000313" key="3">
    <source>
        <dbReference type="Proteomes" id="UP000276133"/>
    </source>
</evidence>